<keyword evidence="6" id="KW-1185">Reference proteome</keyword>
<evidence type="ECO:0000256" key="3">
    <source>
        <dbReference type="SAM" id="Phobius"/>
    </source>
</evidence>
<name>A0A4Y2HRG6_ARAVE</name>
<dbReference type="EMBL" id="BGPR01002118">
    <property type="protein sequence ID" value="GBM68014.1"/>
    <property type="molecule type" value="Genomic_DNA"/>
</dbReference>
<keyword evidence="3" id="KW-0472">Membrane</keyword>
<dbReference type="InterPro" id="IPR016163">
    <property type="entry name" value="Ald_DH_C"/>
</dbReference>
<keyword evidence="2" id="KW-0560">Oxidoreductase</keyword>
<comment type="similarity">
    <text evidence="1">Belongs to the aldehyde dehydrogenase family.</text>
</comment>
<feature type="non-terminal residue" evidence="5">
    <location>
        <position position="1"/>
    </location>
</feature>
<dbReference type="AlphaFoldDB" id="A0A4Y2HRG6"/>
<evidence type="ECO:0000256" key="1">
    <source>
        <dbReference type="ARBA" id="ARBA00009986"/>
    </source>
</evidence>
<dbReference type="Gene3D" id="3.40.309.10">
    <property type="entry name" value="Aldehyde Dehydrogenase, Chain A, domain 2"/>
    <property type="match status" value="1"/>
</dbReference>
<dbReference type="InterPro" id="IPR015590">
    <property type="entry name" value="Aldehyde_DH_dom"/>
</dbReference>
<evidence type="ECO:0000256" key="2">
    <source>
        <dbReference type="ARBA" id="ARBA00023002"/>
    </source>
</evidence>
<dbReference type="Pfam" id="PF00171">
    <property type="entry name" value="Aldedh"/>
    <property type="match status" value="1"/>
</dbReference>
<proteinExistence type="inferred from homology"/>
<comment type="caution">
    <text evidence="5">The sequence shown here is derived from an EMBL/GenBank/DDBJ whole genome shotgun (WGS) entry which is preliminary data.</text>
</comment>
<accession>A0A4Y2HRG6</accession>
<dbReference type="OrthoDB" id="6419637at2759"/>
<evidence type="ECO:0000313" key="5">
    <source>
        <dbReference type="EMBL" id="GBM68014.1"/>
    </source>
</evidence>
<evidence type="ECO:0000259" key="4">
    <source>
        <dbReference type="Pfam" id="PF00171"/>
    </source>
</evidence>
<evidence type="ECO:0000313" key="6">
    <source>
        <dbReference type="Proteomes" id="UP000499080"/>
    </source>
</evidence>
<dbReference type="GO" id="GO:0004029">
    <property type="term" value="F:aldehyde dehydrogenase (NAD+) activity"/>
    <property type="evidence" value="ECO:0007669"/>
    <property type="project" value="TreeGrafter"/>
</dbReference>
<dbReference type="GO" id="GO:0006081">
    <property type="term" value="P:aldehyde metabolic process"/>
    <property type="evidence" value="ECO:0007669"/>
    <property type="project" value="InterPro"/>
</dbReference>
<sequence>DKPLTLNVYSKKNIIIKKFLDNTSSGSVCVNDSIVNLSIDALPFGGVGKSGIGAYHGKYSFDSFSHNKAVLVRNYAMIGEKLGEARYPPYSPNKEKYLKRLIKRRPNLIPPHMDYVAMFVGGFLAAVVVKVILHFAGVKYF</sequence>
<dbReference type="SUPFAM" id="SSF53720">
    <property type="entry name" value="ALDH-like"/>
    <property type="match status" value="1"/>
</dbReference>
<dbReference type="PANTHER" id="PTHR43570">
    <property type="entry name" value="ALDEHYDE DEHYDROGENASE"/>
    <property type="match status" value="1"/>
</dbReference>
<gene>
    <name evidence="5" type="primary">Aldh3a2_0</name>
    <name evidence="5" type="ORF">AVEN_75859_1</name>
</gene>
<dbReference type="InterPro" id="IPR016161">
    <property type="entry name" value="Ald_DH/histidinol_DH"/>
</dbReference>
<dbReference type="Proteomes" id="UP000499080">
    <property type="component" value="Unassembled WGS sequence"/>
</dbReference>
<keyword evidence="3" id="KW-0812">Transmembrane</keyword>
<protein>
    <submittedName>
        <fullName evidence="5">Fatty aldehyde dehydrogenase</fullName>
    </submittedName>
</protein>
<feature type="transmembrane region" description="Helical" evidence="3">
    <location>
        <begin position="115"/>
        <end position="136"/>
    </location>
</feature>
<feature type="domain" description="Aldehyde dehydrogenase" evidence="4">
    <location>
        <begin position="7"/>
        <end position="70"/>
    </location>
</feature>
<keyword evidence="3" id="KW-1133">Transmembrane helix</keyword>
<organism evidence="5 6">
    <name type="scientific">Araneus ventricosus</name>
    <name type="common">Orbweaver spider</name>
    <name type="synonym">Epeira ventricosa</name>
    <dbReference type="NCBI Taxonomy" id="182803"/>
    <lineage>
        <taxon>Eukaryota</taxon>
        <taxon>Metazoa</taxon>
        <taxon>Ecdysozoa</taxon>
        <taxon>Arthropoda</taxon>
        <taxon>Chelicerata</taxon>
        <taxon>Arachnida</taxon>
        <taxon>Araneae</taxon>
        <taxon>Araneomorphae</taxon>
        <taxon>Entelegynae</taxon>
        <taxon>Araneoidea</taxon>
        <taxon>Araneidae</taxon>
        <taxon>Araneus</taxon>
    </lineage>
</organism>
<reference evidence="5 6" key="1">
    <citation type="journal article" date="2019" name="Sci. Rep.">
        <title>Orb-weaving spider Araneus ventricosus genome elucidates the spidroin gene catalogue.</title>
        <authorList>
            <person name="Kono N."/>
            <person name="Nakamura H."/>
            <person name="Ohtoshi R."/>
            <person name="Moran D.A.P."/>
            <person name="Shinohara A."/>
            <person name="Yoshida Y."/>
            <person name="Fujiwara M."/>
            <person name="Mori M."/>
            <person name="Tomita M."/>
            <person name="Arakawa K."/>
        </authorList>
    </citation>
    <scope>NUCLEOTIDE SEQUENCE [LARGE SCALE GENOMIC DNA]</scope>
</reference>
<dbReference type="PANTHER" id="PTHR43570:SF16">
    <property type="entry name" value="ALDEHYDE DEHYDROGENASE TYPE III, ISOFORM Q"/>
    <property type="match status" value="1"/>
</dbReference>
<dbReference type="GO" id="GO:0005737">
    <property type="term" value="C:cytoplasm"/>
    <property type="evidence" value="ECO:0007669"/>
    <property type="project" value="TreeGrafter"/>
</dbReference>
<dbReference type="Gene3D" id="3.40.605.10">
    <property type="entry name" value="Aldehyde Dehydrogenase, Chain A, domain 1"/>
    <property type="match status" value="1"/>
</dbReference>
<dbReference type="InterPro" id="IPR016162">
    <property type="entry name" value="Ald_DH_N"/>
</dbReference>
<dbReference type="InterPro" id="IPR012394">
    <property type="entry name" value="Aldehyde_DH_NAD(P)"/>
</dbReference>